<feature type="compositionally biased region" description="Low complexity" evidence="1">
    <location>
        <begin position="38"/>
        <end position="63"/>
    </location>
</feature>
<feature type="transmembrane region" description="Helical" evidence="2">
    <location>
        <begin position="83"/>
        <end position="103"/>
    </location>
</feature>
<comment type="caution">
    <text evidence="3">The sequence shown here is derived from an EMBL/GenBank/DDBJ whole genome shotgun (WGS) entry which is preliminary data.</text>
</comment>
<sequence>MMILSLGGVAATLTYAKLSSSNTTQTMSGGTPPSMPGNSQSNSSDNTTQNQSNSSSNIAQNQTDSSNKNMMIPGTQSSGLGSMQALIIGECIFVFSASSLVLIATKAGKKSIKEALNKSYKVVIVVISTVLLTGALTYGTVMCANTYLLDSKQVQLQGSGTPPTIPSQSQ</sequence>
<evidence type="ECO:0000313" key="3">
    <source>
        <dbReference type="EMBL" id="KRN47555.1"/>
    </source>
</evidence>
<feature type="transmembrane region" description="Helical" evidence="2">
    <location>
        <begin position="123"/>
        <end position="148"/>
    </location>
</feature>
<evidence type="ECO:0000256" key="1">
    <source>
        <dbReference type="SAM" id="MobiDB-lite"/>
    </source>
</evidence>
<proteinExistence type="predicted"/>
<dbReference type="EMBL" id="JQBL01000040">
    <property type="protein sequence ID" value="KRN47555.1"/>
    <property type="molecule type" value="Genomic_DNA"/>
</dbReference>
<feature type="region of interest" description="Disordered" evidence="1">
    <location>
        <begin position="22"/>
        <end position="74"/>
    </location>
</feature>
<feature type="compositionally biased region" description="Polar residues" evidence="1">
    <location>
        <begin position="22"/>
        <end position="31"/>
    </location>
</feature>
<dbReference type="PATRIC" id="fig|1410657.5.peg.1534"/>
<feature type="compositionally biased region" description="Polar residues" evidence="1">
    <location>
        <begin position="64"/>
        <end position="74"/>
    </location>
</feature>
<keyword evidence="2" id="KW-1133">Transmembrane helix</keyword>
<dbReference type="Proteomes" id="UP000051841">
    <property type="component" value="Unassembled WGS sequence"/>
</dbReference>
<keyword evidence="2" id="KW-0812">Transmembrane</keyword>
<protein>
    <submittedName>
        <fullName evidence="3">Uncharacterized protein</fullName>
    </submittedName>
</protein>
<accession>A0A0R2H3P8</accession>
<keyword evidence="2" id="KW-0472">Membrane</keyword>
<dbReference type="AlphaFoldDB" id="A0A0R2H3P8"/>
<keyword evidence="4" id="KW-1185">Reference proteome</keyword>
<name>A0A0R2H3P8_9FIRM</name>
<gene>
    <name evidence="3" type="ORF">IV49_GL001486</name>
</gene>
<organism evidence="3 4">
    <name type="scientific">Kandleria vitulina DSM 20405</name>
    <dbReference type="NCBI Taxonomy" id="1410657"/>
    <lineage>
        <taxon>Bacteria</taxon>
        <taxon>Bacillati</taxon>
        <taxon>Bacillota</taxon>
        <taxon>Erysipelotrichia</taxon>
        <taxon>Erysipelotrichales</taxon>
        <taxon>Coprobacillaceae</taxon>
        <taxon>Kandleria</taxon>
    </lineage>
</organism>
<evidence type="ECO:0000313" key="4">
    <source>
        <dbReference type="Proteomes" id="UP000051841"/>
    </source>
</evidence>
<evidence type="ECO:0000256" key="2">
    <source>
        <dbReference type="SAM" id="Phobius"/>
    </source>
</evidence>
<reference evidence="3 4" key="1">
    <citation type="journal article" date="2015" name="Genome Announc.">
        <title>Expanding the biotechnology potential of lactobacilli through comparative genomics of 213 strains and associated genera.</title>
        <authorList>
            <person name="Sun Z."/>
            <person name="Harris H.M."/>
            <person name="McCann A."/>
            <person name="Guo C."/>
            <person name="Argimon S."/>
            <person name="Zhang W."/>
            <person name="Yang X."/>
            <person name="Jeffery I.B."/>
            <person name="Cooney J.C."/>
            <person name="Kagawa T.F."/>
            <person name="Liu W."/>
            <person name="Song Y."/>
            <person name="Salvetti E."/>
            <person name="Wrobel A."/>
            <person name="Rasinkangas P."/>
            <person name="Parkhill J."/>
            <person name="Rea M.C."/>
            <person name="O'Sullivan O."/>
            <person name="Ritari J."/>
            <person name="Douillard F.P."/>
            <person name="Paul Ross R."/>
            <person name="Yang R."/>
            <person name="Briner A.E."/>
            <person name="Felis G.E."/>
            <person name="de Vos W.M."/>
            <person name="Barrangou R."/>
            <person name="Klaenhammer T.R."/>
            <person name="Caufield P.W."/>
            <person name="Cui Y."/>
            <person name="Zhang H."/>
            <person name="O'Toole P.W."/>
        </authorList>
    </citation>
    <scope>NUCLEOTIDE SEQUENCE [LARGE SCALE GENOMIC DNA]</scope>
    <source>
        <strain evidence="3 4">DSM 20405</strain>
    </source>
</reference>